<gene>
    <name evidence="2" type="ORF">DSAG12_00374</name>
</gene>
<keyword evidence="1" id="KW-0812">Transmembrane</keyword>
<evidence type="ECO:0000313" key="2">
    <source>
        <dbReference type="EMBL" id="QEE14561.1"/>
    </source>
</evidence>
<feature type="transmembrane region" description="Helical" evidence="1">
    <location>
        <begin position="120"/>
        <end position="141"/>
    </location>
</feature>
<dbReference type="KEGG" id="psyt:DSAG12_00374"/>
<dbReference type="Proteomes" id="UP000321408">
    <property type="component" value="Chromosome"/>
</dbReference>
<accession>A0A5B9D6I3</accession>
<evidence type="ECO:0000313" key="3">
    <source>
        <dbReference type="Proteomes" id="UP000321408"/>
    </source>
</evidence>
<keyword evidence="1" id="KW-1133">Transmembrane helix</keyword>
<protein>
    <submittedName>
        <fullName evidence="2">Uncharacterized protein</fullName>
    </submittedName>
</protein>
<evidence type="ECO:0000256" key="1">
    <source>
        <dbReference type="SAM" id="Phobius"/>
    </source>
</evidence>
<proteinExistence type="predicted"/>
<dbReference type="RefSeq" id="WP_147661510.1">
    <property type="nucleotide sequence ID" value="NZ_CP042905.2"/>
</dbReference>
<sequence>MISKEEAEEKLLKIYYDAKLDSYFDLYPTSASIEEFGETKDSDEFDSWYCIEDDKLLIGMWANNYEHGIPYFAVIMAHGCAKNWREDPLAKHMKLYAYSHLIIPIILIFLVGFISLYSRIGAILINLLGIGIIIYFIILKIKWKKRVLIRFRELFGNTGIYLPEEKIKKYSKSRFPDIIAITILQGFVIFCLLIISLALGFSNGV</sequence>
<dbReference type="EMBL" id="CP042905">
    <property type="protein sequence ID" value="QEE14561.1"/>
    <property type="molecule type" value="Genomic_DNA"/>
</dbReference>
<reference evidence="2 3" key="1">
    <citation type="journal article" date="2020" name="Nature">
        <title>Isolation of an archaeon at the prokaryote-eukaryote interface.</title>
        <authorList>
            <person name="Imachi H."/>
            <person name="Nobu M.K."/>
            <person name="Nakahara N."/>
            <person name="Morono Y."/>
            <person name="Ogawara M."/>
            <person name="Takaki Y."/>
            <person name="Takano Y."/>
            <person name="Uematsu K."/>
            <person name="Ikuta T."/>
            <person name="Ito M."/>
            <person name="Matsui Y."/>
            <person name="Miyazaki M."/>
            <person name="Murata K."/>
            <person name="Saito Y."/>
            <person name="Sakai S."/>
            <person name="Song C."/>
            <person name="Tasumi E."/>
            <person name="Yamanaka Y."/>
            <person name="Yamaguchi T."/>
            <person name="Kamagata Y."/>
            <person name="Tamaki H."/>
            <person name="Takai K."/>
        </authorList>
    </citation>
    <scope>NUCLEOTIDE SEQUENCE [LARGE SCALE GENOMIC DNA]</scope>
    <source>
        <strain evidence="2 3">MK-D1</strain>
    </source>
</reference>
<reference evidence="2 3" key="2">
    <citation type="journal article" date="2024" name="Int. J. Syst. Evol. Microbiol.">
        <title>Promethearchaeum syntrophicum gen. nov., sp. nov., an anaerobic, obligately syntrophic archaeon, the first isolate of the lineage 'Asgard' archaea, and proposal of the new archaeal phylum Promethearchaeota phyl. nov. and kingdom Promethearchaeati regn. nov.</title>
        <authorList>
            <person name="Imachi H."/>
            <person name="Nobu M.K."/>
            <person name="Kato S."/>
            <person name="Takaki Y."/>
            <person name="Miyazaki M."/>
            <person name="Miyata M."/>
            <person name="Ogawara M."/>
            <person name="Saito Y."/>
            <person name="Sakai S."/>
            <person name="Tahara Y.O."/>
            <person name="Takano Y."/>
            <person name="Tasumi E."/>
            <person name="Uematsu K."/>
            <person name="Yoshimura T."/>
            <person name="Itoh T."/>
            <person name="Ohkuma M."/>
            <person name="Takai K."/>
        </authorList>
    </citation>
    <scope>NUCLEOTIDE SEQUENCE [LARGE SCALE GENOMIC DNA]</scope>
    <source>
        <strain evidence="2 3">MK-D1</strain>
    </source>
</reference>
<dbReference type="AlphaFoldDB" id="A0A5B9D6I3"/>
<dbReference type="GeneID" id="41328377"/>
<keyword evidence="1" id="KW-0472">Membrane</keyword>
<feature type="transmembrane region" description="Helical" evidence="1">
    <location>
        <begin position="95"/>
        <end position="114"/>
    </location>
</feature>
<name>A0A5B9D6I3_9ARCH</name>
<organism evidence="2 3">
    <name type="scientific">Promethearchaeum syntrophicum</name>
    <dbReference type="NCBI Taxonomy" id="2594042"/>
    <lineage>
        <taxon>Archaea</taxon>
        <taxon>Promethearchaeati</taxon>
        <taxon>Promethearchaeota</taxon>
        <taxon>Promethearchaeia</taxon>
        <taxon>Promethearchaeales</taxon>
        <taxon>Promethearchaeaceae</taxon>
        <taxon>Promethearchaeum</taxon>
    </lineage>
</organism>
<feature type="transmembrane region" description="Helical" evidence="1">
    <location>
        <begin position="178"/>
        <end position="201"/>
    </location>
</feature>
<keyword evidence="3" id="KW-1185">Reference proteome</keyword>